<proteinExistence type="inferred from homology"/>
<evidence type="ECO:0000259" key="4">
    <source>
        <dbReference type="Pfam" id="PF00496"/>
    </source>
</evidence>
<gene>
    <name evidence="5" type="ORF">S23_09870</name>
</gene>
<accession>A0AAI8M8Z9</accession>
<dbReference type="InterPro" id="IPR039424">
    <property type="entry name" value="SBP_5"/>
</dbReference>
<evidence type="ECO:0000256" key="3">
    <source>
        <dbReference type="ARBA" id="ARBA00022729"/>
    </source>
</evidence>
<organism evidence="5 6">
    <name type="scientific">Bradyrhizobium cosmicum</name>
    <dbReference type="NCBI Taxonomy" id="1404864"/>
    <lineage>
        <taxon>Bacteria</taxon>
        <taxon>Pseudomonadati</taxon>
        <taxon>Pseudomonadota</taxon>
        <taxon>Alphaproteobacteria</taxon>
        <taxon>Hyphomicrobiales</taxon>
        <taxon>Nitrobacteraceae</taxon>
        <taxon>Bradyrhizobium</taxon>
    </lineage>
</organism>
<evidence type="ECO:0000256" key="1">
    <source>
        <dbReference type="ARBA" id="ARBA00004418"/>
    </source>
</evidence>
<dbReference type="GO" id="GO:0042884">
    <property type="term" value="P:microcin transport"/>
    <property type="evidence" value="ECO:0007669"/>
    <property type="project" value="TreeGrafter"/>
</dbReference>
<dbReference type="InterPro" id="IPR000914">
    <property type="entry name" value="SBP_5_dom"/>
</dbReference>
<keyword evidence="3" id="KW-0732">Signal</keyword>
<dbReference type="AlphaFoldDB" id="A0AAI8M8Z9"/>
<comment type="similarity">
    <text evidence="2">Belongs to the bacterial solute-binding protein 5 family.</text>
</comment>
<keyword evidence="6" id="KW-1185">Reference proteome</keyword>
<dbReference type="GO" id="GO:0030288">
    <property type="term" value="C:outer membrane-bounded periplasmic space"/>
    <property type="evidence" value="ECO:0007669"/>
    <property type="project" value="TreeGrafter"/>
</dbReference>
<evidence type="ECO:0000256" key="2">
    <source>
        <dbReference type="ARBA" id="ARBA00005695"/>
    </source>
</evidence>
<dbReference type="PROSITE" id="PS51318">
    <property type="entry name" value="TAT"/>
    <property type="match status" value="1"/>
</dbReference>
<dbReference type="Pfam" id="PF00496">
    <property type="entry name" value="SBP_bac_5"/>
    <property type="match status" value="1"/>
</dbReference>
<dbReference type="InterPro" id="IPR006311">
    <property type="entry name" value="TAT_signal"/>
</dbReference>
<dbReference type="PANTHER" id="PTHR30290">
    <property type="entry name" value="PERIPLASMIC BINDING COMPONENT OF ABC TRANSPORTER"/>
    <property type="match status" value="1"/>
</dbReference>
<dbReference type="InterPro" id="IPR030678">
    <property type="entry name" value="Peptide/Ni-bd"/>
</dbReference>
<protein>
    <submittedName>
        <fullName evidence="5">ABC transporter substrate-binding protein</fullName>
    </submittedName>
</protein>
<dbReference type="SUPFAM" id="SSF53850">
    <property type="entry name" value="Periplasmic binding protein-like II"/>
    <property type="match status" value="1"/>
</dbReference>
<dbReference type="PIRSF" id="PIRSF002741">
    <property type="entry name" value="MppA"/>
    <property type="match status" value="1"/>
</dbReference>
<dbReference type="PANTHER" id="PTHR30290:SF64">
    <property type="entry name" value="ABC TRANSPORTER PERIPLASMIC BINDING PROTEIN"/>
    <property type="match status" value="1"/>
</dbReference>
<dbReference type="GO" id="GO:0043190">
    <property type="term" value="C:ATP-binding cassette (ABC) transporter complex"/>
    <property type="evidence" value="ECO:0007669"/>
    <property type="project" value="InterPro"/>
</dbReference>
<sequence length="620" mass="70068">MKDTSRMTQMSRRHVLALGAGGALGAKLGPALANDEASSHGLSAFGELKYPAGFAKFDYVNSDAPKGGLFSQLVGSGGSTFDSFNAFIVKGNAASDMDLTFASLMARAFDEPDAVYLFAAEELSVSADRSSFRFKLRPGIAFHDGSKITAEDVAFSLKVLKSKGHPSYGAILAELSDVVVEDSRTVVLKFSASRGLDVPPLAAALPIFSKAYYAKRSFEETSLEPPLGSGAYRVSRFEQGRFVEFERVKDWWGADLPVCRGQYNFDVFRDEYYRDRETGFEAFTGRNYLFREEFTSRVWATRYDFPAFRDGRVKREIIPDERPSGAQGWLINTRREKFKDRRVREAIGLAFDFEWTNKNLMYGSYQRTRSVFENSEMMAKGEPSADELALLEPFRDRILPEVFGPVWLPPESDGSGQDRKLLRRAGELLIEAGWTVKDGRRVNASGEQLTMEFLLDERSFEPHHTPFIKNLRVLGIEASLRFVDPTQEELRKKDFDFDIAIDRFIYPQIPGAALRNYFSSKFVQMKGSKNLAGISDPVIDVLVEKAAVAKTQAELYSACRALDRVLRSGRYWIPHWNKASFWIAYWDEFGHPQVKPRFARGVPETWWYEPAKAAKLEQAK</sequence>
<dbReference type="Gene3D" id="3.10.105.10">
    <property type="entry name" value="Dipeptide-binding Protein, Domain 3"/>
    <property type="match status" value="1"/>
</dbReference>
<name>A0AAI8M8Z9_9BRAD</name>
<dbReference type="Gene3D" id="3.40.190.10">
    <property type="entry name" value="Periplasmic binding protein-like II"/>
    <property type="match status" value="1"/>
</dbReference>
<dbReference type="EMBL" id="AP012279">
    <property type="protein sequence ID" value="BAL74206.1"/>
    <property type="molecule type" value="Genomic_DNA"/>
</dbReference>
<dbReference type="CDD" id="cd08497">
    <property type="entry name" value="MbnE-like"/>
    <property type="match status" value="1"/>
</dbReference>
<reference evidence="5 6" key="1">
    <citation type="journal article" date="2012" name="Microbes Environ.">
        <title>Complete genome sequence of Bradyrhizobium sp. S23321: insights into symbiosis evolution in soil oligotrophs.</title>
        <authorList>
            <person name="Okubo T."/>
            <person name="Tsukui T."/>
            <person name="Maita H."/>
            <person name="Okamoto S."/>
            <person name="Oshima K."/>
            <person name="Fujisawa T."/>
            <person name="Saito A."/>
            <person name="Futamata H."/>
            <person name="Hattori R."/>
            <person name="Shimomura Y."/>
            <person name="Haruta S."/>
            <person name="Morimoto S."/>
            <person name="Wang Y."/>
            <person name="Sakai Y."/>
            <person name="Hattori M."/>
            <person name="Aizawa S."/>
            <person name="Nagashima K.V.P."/>
            <person name="Masuda S."/>
            <person name="Hattori T."/>
            <person name="Yamashita A."/>
            <person name="Bao Z."/>
            <person name="Hayatsu M."/>
            <person name="Kajiya-Kanegae H."/>
            <person name="Yoshinaga I."/>
            <person name="Sakamoto K."/>
            <person name="Toyota K."/>
            <person name="Nakao M."/>
            <person name="Kohara M."/>
            <person name="Anda M."/>
            <person name="Niwa R."/>
            <person name="Jung-Hwan P."/>
            <person name="Sameshima-Saito R."/>
            <person name="Tokuda S."/>
            <person name="Yamamoto S."/>
            <person name="Yamamoto S."/>
            <person name="Yokoyama T."/>
            <person name="Akutsu T."/>
            <person name="Nakamura Y."/>
            <person name="Nakahira-Yanaka Y."/>
            <person name="Takada Hoshino Y."/>
            <person name="Hirakawa H."/>
            <person name="Mitsui H."/>
            <person name="Terasawa K."/>
            <person name="Itakura M."/>
            <person name="Sato S."/>
            <person name="Ikeda-Ohtsubo W."/>
            <person name="Sakakura N."/>
            <person name="Kaminuma E."/>
            <person name="Minamisawa K."/>
        </authorList>
    </citation>
    <scope>NUCLEOTIDE SEQUENCE [LARGE SCALE GENOMIC DNA]</scope>
    <source>
        <strain evidence="5 6">S23321</strain>
    </source>
</reference>
<evidence type="ECO:0000313" key="5">
    <source>
        <dbReference type="EMBL" id="BAL74206.1"/>
    </source>
</evidence>
<feature type="domain" description="Solute-binding protein family 5" evidence="4">
    <location>
        <begin position="119"/>
        <end position="516"/>
    </location>
</feature>
<evidence type="ECO:0000313" key="6">
    <source>
        <dbReference type="Proteomes" id="UP000007886"/>
    </source>
</evidence>
<dbReference type="KEGG" id="brs:S23_09870"/>
<dbReference type="GO" id="GO:1904680">
    <property type="term" value="F:peptide transmembrane transporter activity"/>
    <property type="evidence" value="ECO:0007669"/>
    <property type="project" value="TreeGrafter"/>
</dbReference>
<dbReference type="GO" id="GO:0015833">
    <property type="term" value="P:peptide transport"/>
    <property type="evidence" value="ECO:0007669"/>
    <property type="project" value="TreeGrafter"/>
</dbReference>
<dbReference type="Proteomes" id="UP000007886">
    <property type="component" value="Chromosome"/>
</dbReference>
<comment type="subcellular location">
    <subcellularLocation>
        <location evidence="1">Periplasm</location>
    </subcellularLocation>
</comment>